<gene>
    <name evidence="2" type="ORF">EIP91_008989</name>
</gene>
<evidence type="ECO:0000313" key="3">
    <source>
        <dbReference type="Proteomes" id="UP000292702"/>
    </source>
</evidence>
<dbReference type="InterPro" id="IPR036409">
    <property type="entry name" value="Aldolase_II/adducin_N_sf"/>
</dbReference>
<evidence type="ECO:0000313" key="2">
    <source>
        <dbReference type="EMBL" id="TCD61143.1"/>
    </source>
</evidence>
<dbReference type="SUPFAM" id="SSF53639">
    <property type="entry name" value="AraD/HMP-PK domain-like"/>
    <property type="match status" value="1"/>
</dbReference>
<protein>
    <recommendedName>
        <fullName evidence="1">Class II aldolase/adducin N-terminal domain-containing protein</fullName>
    </recommendedName>
</protein>
<name>A0A4R0R4X7_9APHY</name>
<dbReference type="GO" id="GO:0005856">
    <property type="term" value="C:cytoskeleton"/>
    <property type="evidence" value="ECO:0007669"/>
    <property type="project" value="TreeGrafter"/>
</dbReference>
<evidence type="ECO:0000259" key="1">
    <source>
        <dbReference type="SMART" id="SM01007"/>
    </source>
</evidence>
<keyword evidence="3" id="KW-1185">Reference proteome</keyword>
<dbReference type="AlphaFoldDB" id="A0A4R0R4X7"/>
<dbReference type="PANTHER" id="PTHR10672">
    <property type="entry name" value="ADDUCIN"/>
    <property type="match status" value="1"/>
</dbReference>
<dbReference type="SMART" id="SM01007">
    <property type="entry name" value="Aldolase_II"/>
    <property type="match status" value="1"/>
</dbReference>
<dbReference type="InterPro" id="IPR001303">
    <property type="entry name" value="Aldolase_II/adducin_N"/>
</dbReference>
<dbReference type="STRING" id="92696.A0A4R0R4X7"/>
<reference evidence="2 3" key="1">
    <citation type="submission" date="2018-11" db="EMBL/GenBank/DDBJ databases">
        <title>Genome assembly of Steccherinum ochraceum LE-BIN_3174, the white-rot fungus of the Steccherinaceae family (The Residual Polyporoid clade, Polyporales, Basidiomycota).</title>
        <authorList>
            <person name="Fedorova T.V."/>
            <person name="Glazunova O.A."/>
            <person name="Landesman E.O."/>
            <person name="Moiseenko K.V."/>
            <person name="Psurtseva N.V."/>
            <person name="Savinova O.S."/>
            <person name="Shakhova N.V."/>
            <person name="Tyazhelova T.V."/>
            <person name="Vasina D.V."/>
        </authorList>
    </citation>
    <scope>NUCLEOTIDE SEQUENCE [LARGE SCALE GENOMIC DNA]</scope>
    <source>
        <strain evidence="2 3">LE-BIN_3174</strain>
    </source>
</reference>
<dbReference type="EMBL" id="RWJN01000500">
    <property type="protein sequence ID" value="TCD61143.1"/>
    <property type="molecule type" value="Genomic_DNA"/>
</dbReference>
<feature type="domain" description="Class II aldolase/adducin N-terminal" evidence="1">
    <location>
        <begin position="40"/>
        <end position="223"/>
    </location>
</feature>
<dbReference type="Proteomes" id="UP000292702">
    <property type="component" value="Unassembled WGS sequence"/>
</dbReference>
<dbReference type="NCBIfam" id="NF004855">
    <property type="entry name" value="PRK06208.1"/>
    <property type="match status" value="1"/>
</dbReference>
<dbReference type="PANTHER" id="PTHR10672:SF39">
    <property type="entry name" value="CLASS II ALDOLASE_ADDUCIN N-TERMINAL DOMAIN-CONTAINING PROTEIN"/>
    <property type="match status" value="1"/>
</dbReference>
<dbReference type="InterPro" id="IPR051017">
    <property type="entry name" value="Aldolase-II_Adducin_sf"/>
</dbReference>
<accession>A0A4R0R4X7</accession>
<proteinExistence type="predicted"/>
<dbReference type="FunFam" id="3.40.225.10:FF:000009">
    <property type="entry name" value="Class II aldolase/adducin N-terminal"/>
    <property type="match status" value="1"/>
</dbReference>
<comment type="caution">
    <text evidence="2">The sequence shown here is derived from an EMBL/GenBank/DDBJ whole genome shotgun (WGS) entry which is preliminary data.</text>
</comment>
<dbReference type="GO" id="GO:0051015">
    <property type="term" value="F:actin filament binding"/>
    <property type="evidence" value="ECO:0007669"/>
    <property type="project" value="TreeGrafter"/>
</dbReference>
<organism evidence="2 3">
    <name type="scientific">Steccherinum ochraceum</name>
    <dbReference type="NCBI Taxonomy" id="92696"/>
    <lineage>
        <taxon>Eukaryota</taxon>
        <taxon>Fungi</taxon>
        <taxon>Dikarya</taxon>
        <taxon>Basidiomycota</taxon>
        <taxon>Agaricomycotina</taxon>
        <taxon>Agaricomycetes</taxon>
        <taxon>Polyporales</taxon>
        <taxon>Steccherinaceae</taxon>
        <taxon>Steccherinum</taxon>
    </lineage>
</organism>
<sequence>MPGEISTKTQAQEEPIAIRGEIPRPPIFHDKYEEREWMKFRLAQAYRIFSHYKFDESIAGHITMRDNIRPDCFWVNPMGKHFSIIQPRDLLLVDHDGNIQEGSGPFRMLNGAAFVIHSKIHAARPDVMCAAHAHTTYGKAFAALGKELDMITQDHCVFYKDHAVYKSFGGVVLQEVEGERIAQTIGSKKAAILQNHGLLVATDSIEATVNYFIQLEKACEVQLIADSAAAATGQATLKIDDVEAASTHKTICQDTGGWFGGLPQFQALEARENVRFKFSTSVTVTNMPA</sequence>
<dbReference type="Gene3D" id="3.40.225.10">
    <property type="entry name" value="Class II aldolase/adducin N-terminal domain"/>
    <property type="match status" value="1"/>
</dbReference>
<dbReference type="Pfam" id="PF00596">
    <property type="entry name" value="Aldolase_II"/>
    <property type="match status" value="1"/>
</dbReference>
<dbReference type="OrthoDB" id="3238794at2759"/>